<evidence type="ECO:0000256" key="1">
    <source>
        <dbReference type="SAM" id="MobiDB-lite"/>
    </source>
</evidence>
<dbReference type="AlphaFoldDB" id="A0A2G5B8P3"/>
<feature type="compositionally biased region" description="Low complexity" evidence="1">
    <location>
        <begin position="56"/>
        <end position="70"/>
    </location>
</feature>
<feature type="region of interest" description="Disordered" evidence="1">
    <location>
        <begin position="1"/>
        <end position="34"/>
    </location>
</feature>
<dbReference type="OrthoDB" id="5675519at2759"/>
<sequence length="209" mass="22045">MPADNANTPSSSVLRSPTRSYRKALLSPSPGAALEPRAAVNLTLPPAAISDAVPAGAPAANASDGDSAAPTVPASRKRAVANAASASNTTPPVKRAGPNRSAHAQAIADAEEYPELRETPIMLKIPGFRPSMFKELTQELLGALQLNRNLSAAAPSNPLACFHLDGDNITFVLKNREATARLLNTSFVFRGHTFPWMTEKGTVRPSQKE</sequence>
<accession>A0A2G5B8P3</accession>
<proteinExistence type="predicted"/>
<evidence type="ECO:0000313" key="3">
    <source>
        <dbReference type="Proteomes" id="UP000242474"/>
    </source>
</evidence>
<gene>
    <name evidence="2" type="ORF">COEREDRAFT_9329</name>
</gene>
<organism evidence="2 3">
    <name type="scientific">Coemansia reversa (strain ATCC 12441 / NRRL 1564)</name>
    <dbReference type="NCBI Taxonomy" id="763665"/>
    <lineage>
        <taxon>Eukaryota</taxon>
        <taxon>Fungi</taxon>
        <taxon>Fungi incertae sedis</taxon>
        <taxon>Zoopagomycota</taxon>
        <taxon>Kickxellomycotina</taxon>
        <taxon>Kickxellomycetes</taxon>
        <taxon>Kickxellales</taxon>
        <taxon>Kickxellaceae</taxon>
        <taxon>Coemansia</taxon>
    </lineage>
</organism>
<protein>
    <submittedName>
        <fullName evidence="2">Uncharacterized protein</fullName>
    </submittedName>
</protein>
<evidence type="ECO:0000313" key="2">
    <source>
        <dbReference type="EMBL" id="PIA15388.1"/>
    </source>
</evidence>
<keyword evidence="3" id="KW-1185">Reference proteome</keyword>
<dbReference type="EMBL" id="KZ303507">
    <property type="protein sequence ID" value="PIA15388.1"/>
    <property type="molecule type" value="Genomic_DNA"/>
</dbReference>
<feature type="compositionally biased region" description="Polar residues" evidence="1">
    <location>
        <begin position="1"/>
        <end position="19"/>
    </location>
</feature>
<reference evidence="2 3" key="1">
    <citation type="journal article" date="2015" name="Genome Biol. Evol.">
        <title>Phylogenomic analyses indicate that early fungi evolved digesting cell walls of algal ancestors of land plants.</title>
        <authorList>
            <person name="Chang Y."/>
            <person name="Wang S."/>
            <person name="Sekimoto S."/>
            <person name="Aerts A.L."/>
            <person name="Choi C."/>
            <person name="Clum A."/>
            <person name="LaButti K.M."/>
            <person name="Lindquist E.A."/>
            <person name="Yee Ngan C."/>
            <person name="Ohm R.A."/>
            <person name="Salamov A.A."/>
            <person name="Grigoriev I.V."/>
            <person name="Spatafora J.W."/>
            <person name="Berbee M.L."/>
        </authorList>
    </citation>
    <scope>NUCLEOTIDE SEQUENCE [LARGE SCALE GENOMIC DNA]</scope>
    <source>
        <strain evidence="2 3">NRRL 1564</strain>
    </source>
</reference>
<feature type="region of interest" description="Disordered" evidence="1">
    <location>
        <begin position="56"/>
        <end position="111"/>
    </location>
</feature>
<name>A0A2G5B8P3_COERN</name>
<dbReference type="Proteomes" id="UP000242474">
    <property type="component" value="Unassembled WGS sequence"/>
</dbReference>